<gene>
    <name evidence="3" type="ORF">KDAU_62760</name>
</gene>
<name>A0A401ZQ03_9CHLR</name>
<dbReference type="PANTHER" id="PTHR47691:SF3">
    <property type="entry name" value="HTH-TYPE TRANSCRIPTIONAL REGULATOR RV0890C-RELATED"/>
    <property type="match status" value="1"/>
</dbReference>
<dbReference type="PANTHER" id="PTHR47691">
    <property type="entry name" value="REGULATOR-RELATED"/>
    <property type="match status" value="1"/>
</dbReference>
<dbReference type="OrthoDB" id="135464at2"/>
<feature type="region of interest" description="Disordered" evidence="1">
    <location>
        <begin position="133"/>
        <end position="155"/>
    </location>
</feature>
<reference evidence="4" key="1">
    <citation type="submission" date="2018-12" db="EMBL/GenBank/DDBJ databases">
        <title>Tengunoibacter tsumagoiensis gen. nov., sp. nov., Dictyobacter kobayashii sp. nov., D. alpinus sp. nov., and D. joshuensis sp. nov. and description of Dictyobacteraceae fam. nov. within the order Ktedonobacterales isolated from Tengu-no-mugimeshi.</title>
        <authorList>
            <person name="Wang C.M."/>
            <person name="Zheng Y."/>
            <person name="Sakai Y."/>
            <person name="Toyoda A."/>
            <person name="Minakuchi Y."/>
            <person name="Abe K."/>
            <person name="Yokota A."/>
            <person name="Yabe S."/>
        </authorList>
    </citation>
    <scope>NUCLEOTIDE SEQUENCE [LARGE SCALE GENOMIC DNA]</scope>
    <source>
        <strain evidence="4">S-27</strain>
    </source>
</reference>
<dbReference type="InterPro" id="IPR036388">
    <property type="entry name" value="WH-like_DNA-bd_sf"/>
</dbReference>
<dbReference type="RefSeq" id="WP_126601414.1">
    <property type="nucleotide sequence ID" value="NZ_BIFQ01000002.1"/>
</dbReference>
<keyword evidence="4" id="KW-1185">Reference proteome</keyword>
<organism evidence="3 4">
    <name type="scientific">Dictyobacter aurantiacus</name>
    <dbReference type="NCBI Taxonomy" id="1936993"/>
    <lineage>
        <taxon>Bacteria</taxon>
        <taxon>Bacillati</taxon>
        <taxon>Chloroflexota</taxon>
        <taxon>Ktedonobacteria</taxon>
        <taxon>Ktedonobacterales</taxon>
        <taxon>Dictyobacteraceae</taxon>
        <taxon>Dictyobacter</taxon>
    </lineage>
</organism>
<dbReference type="EMBL" id="BIFQ01000002">
    <property type="protein sequence ID" value="GCE08947.1"/>
    <property type="molecule type" value="Genomic_DNA"/>
</dbReference>
<dbReference type="Pfam" id="PF01381">
    <property type="entry name" value="HTH_3"/>
    <property type="match status" value="1"/>
</dbReference>
<dbReference type="Gene3D" id="1.10.10.10">
    <property type="entry name" value="Winged helix-like DNA-binding domain superfamily/Winged helix DNA-binding domain"/>
    <property type="match status" value="1"/>
</dbReference>
<proteinExistence type="predicted"/>
<dbReference type="SMART" id="SM00530">
    <property type="entry name" value="HTH_XRE"/>
    <property type="match status" value="1"/>
</dbReference>
<dbReference type="SUPFAM" id="SSF47413">
    <property type="entry name" value="lambda repressor-like DNA-binding domains"/>
    <property type="match status" value="1"/>
</dbReference>
<dbReference type="CDD" id="cd00093">
    <property type="entry name" value="HTH_XRE"/>
    <property type="match status" value="1"/>
</dbReference>
<dbReference type="Proteomes" id="UP000287224">
    <property type="component" value="Unassembled WGS sequence"/>
</dbReference>
<dbReference type="InterPro" id="IPR011990">
    <property type="entry name" value="TPR-like_helical_dom_sf"/>
</dbReference>
<evidence type="ECO:0000259" key="2">
    <source>
        <dbReference type="PROSITE" id="PS50943"/>
    </source>
</evidence>
<dbReference type="SUPFAM" id="SSF52540">
    <property type="entry name" value="P-loop containing nucleoside triphosphate hydrolases"/>
    <property type="match status" value="1"/>
</dbReference>
<evidence type="ECO:0000313" key="4">
    <source>
        <dbReference type="Proteomes" id="UP000287224"/>
    </source>
</evidence>
<dbReference type="Pfam" id="PF00931">
    <property type="entry name" value="NB-ARC"/>
    <property type="match status" value="1"/>
</dbReference>
<protein>
    <recommendedName>
        <fullName evidence="2">HTH cro/C1-type domain-containing protein</fullName>
    </recommendedName>
</protein>
<feature type="domain" description="HTH cro/C1-type" evidence="2">
    <location>
        <begin position="29"/>
        <end position="77"/>
    </location>
</feature>
<dbReference type="SUPFAM" id="SSF48452">
    <property type="entry name" value="TPR-like"/>
    <property type="match status" value="1"/>
</dbReference>
<dbReference type="InterPro" id="IPR002182">
    <property type="entry name" value="NB-ARC"/>
</dbReference>
<dbReference type="Gene3D" id="3.40.50.300">
    <property type="entry name" value="P-loop containing nucleotide triphosphate hydrolases"/>
    <property type="match status" value="1"/>
</dbReference>
<dbReference type="Gene3D" id="1.25.40.10">
    <property type="entry name" value="Tetratricopeptide repeat domain"/>
    <property type="match status" value="1"/>
</dbReference>
<evidence type="ECO:0000313" key="3">
    <source>
        <dbReference type="EMBL" id="GCE08947.1"/>
    </source>
</evidence>
<dbReference type="PROSITE" id="PS50943">
    <property type="entry name" value="HTH_CROC1"/>
    <property type="match status" value="1"/>
</dbReference>
<dbReference type="Pfam" id="PF13424">
    <property type="entry name" value="TPR_12"/>
    <property type="match status" value="1"/>
</dbReference>
<dbReference type="GO" id="GO:0003677">
    <property type="term" value="F:DNA binding"/>
    <property type="evidence" value="ECO:0007669"/>
    <property type="project" value="InterPro"/>
</dbReference>
<dbReference type="InterPro" id="IPR001387">
    <property type="entry name" value="Cro/C1-type_HTH"/>
</dbReference>
<sequence>MPHATREWEPASPDQLLRLLRLRPRAGSKKKLRQIDLAALVGVETRTLQLWESGERLPNPDNLQRLISVLLAEHLLLPGEEEQEARRLWETVAQAYEERPGTYRRYPLFDERWFCHLLQEATHALVAEDGPHQETYAGKSGERTGSGIPYTPTNLRPHPTAFIGRGPDLAEIKQFLVNTQFVTLTGTGGCGKTRLAQRVGEDMREQYADGVWLVELATLTDAALLPDLIATTLALREQPGQTLLETLVAVLQHRRMLLILDNCEHLVEACAGIAEHLHASCPELSLLITSREALNVVGETVWQVAPLAVPARSLQSVTAAQIRHTEAVQLFLACARLLLPHVELTDQNAPAIASICQHLDGIPLALELAAARMNLLSLEQLAERLEDRFHLLTSGRRTALPRHQTLRATLDWSYESLSQKEQRLFRRLSVFAGGCTLEAMEAICAWPATETKPAEMTIEPEEVLDLLAQLVNKSLVQTLSAHSEASPHTLRYRLLETMKHYGQEQLEAWAGKPTQEQFLLQERHAWYYLSLVEQADRYLRSSARETWLVQLRAEQENLRTALAWSLTSQGDLEVGIRIAGVLYWFWLHEGAWSEGRTWLEQLLARVPHHAGSIPLARAVHGLSVLVWVQGERQLAEHLARKAVALARRSEDDAMVATALRLLVQVELSQGEQKTAREFAEESVRLARKQGDHWNLASSLRVLGTVLQTQGDYLQAEQIYQESLRGFEETEDHWEQTGPMRNLGHLAWMQGEYELATRFYTRSIVLCQGMRGTWFLTRSLEGLARVVCAQGDFPRAATLLAAAEKQRTSLGAVVLPTEHANYDDTIYFLHASLSSQAFEEAWHLGSSMSREQSMVYALGGDSGSLSKRPLR</sequence>
<dbReference type="InterPro" id="IPR027417">
    <property type="entry name" value="P-loop_NTPase"/>
</dbReference>
<accession>A0A401ZQ03</accession>
<dbReference type="PRINTS" id="PR00364">
    <property type="entry name" value="DISEASERSIST"/>
</dbReference>
<dbReference type="AlphaFoldDB" id="A0A401ZQ03"/>
<dbReference type="Gene3D" id="1.10.260.40">
    <property type="entry name" value="lambda repressor-like DNA-binding domains"/>
    <property type="match status" value="1"/>
</dbReference>
<dbReference type="GO" id="GO:0043531">
    <property type="term" value="F:ADP binding"/>
    <property type="evidence" value="ECO:0007669"/>
    <property type="project" value="InterPro"/>
</dbReference>
<dbReference type="InterPro" id="IPR010982">
    <property type="entry name" value="Lambda_DNA-bd_dom_sf"/>
</dbReference>
<comment type="caution">
    <text evidence="3">The sequence shown here is derived from an EMBL/GenBank/DDBJ whole genome shotgun (WGS) entry which is preliminary data.</text>
</comment>
<evidence type="ECO:0000256" key="1">
    <source>
        <dbReference type="SAM" id="MobiDB-lite"/>
    </source>
</evidence>